<evidence type="ECO:0000313" key="3">
    <source>
        <dbReference type="Proteomes" id="UP000006882"/>
    </source>
</evidence>
<organism evidence="2 3">
    <name type="scientific">Prunus persica</name>
    <name type="common">Peach</name>
    <name type="synonym">Amygdalus persica</name>
    <dbReference type="NCBI Taxonomy" id="3760"/>
    <lineage>
        <taxon>Eukaryota</taxon>
        <taxon>Viridiplantae</taxon>
        <taxon>Streptophyta</taxon>
        <taxon>Embryophyta</taxon>
        <taxon>Tracheophyta</taxon>
        <taxon>Spermatophyta</taxon>
        <taxon>Magnoliopsida</taxon>
        <taxon>eudicotyledons</taxon>
        <taxon>Gunneridae</taxon>
        <taxon>Pentapetalae</taxon>
        <taxon>rosids</taxon>
        <taxon>fabids</taxon>
        <taxon>Rosales</taxon>
        <taxon>Rosaceae</taxon>
        <taxon>Amygdaloideae</taxon>
        <taxon>Amygdaleae</taxon>
        <taxon>Prunus</taxon>
    </lineage>
</organism>
<dbReference type="EMBL" id="CM007657">
    <property type="protein sequence ID" value="ONH95589.1"/>
    <property type="molecule type" value="Genomic_DNA"/>
</dbReference>
<dbReference type="Gramene" id="ONH95589">
    <property type="protein sequence ID" value="ONH95589"/>
    <property type="gene ID" value="PRUPE_7G079600"/>
</dbReference>
<dbReference type="AlphaFoldDB" id="A0A251NAG2"/>
<reference evidence="2 3" key="1">
    <citation type="journal article" date="2013" name="Nat. Genet.">
        <title>The high-quality draft genome of peach (Prunus persica) identifies unique patterns of genetic diversity, domestication and genome evolution.</title>
        <authorList>
            <consortium name="International Peach Genome Initiative"/>
            <person name="Verde I."/>
            <person name="Abbott A.G."/>
            <person name="Scalabrin S."/>
            <person name="Jung S."/>
            <person name="Shu S."/>
            <person name="Marroni F."/>
            <person name="Zhebentyayeva T."/>
            <person name="Dettori M.T."/>
            <person name="Grimwood J."/>
            <person name="Cattonaro F."/>
            <person name="Zuccolo A."/>
            <person name="Rossini L."/>
            <person name="Jenkins J."/>
            <person name="Vendramin E."/>
            <person name="Meisel L.A."/>
            <person name="Decroocq V."/>
            <person name="Sosinski B."/>
            <person name="Prochnik S."/>
            <person name="Mitros T."/>
            <person name="Policriti A."/>
            <person name="Cipriani G."/>
            <person name="Dondini L."/>
            <person name="Ficklin S."/>
            <person name="Goodstein D.M."/>
            <person name="Xuan P."/>
            <person name="Del Fabbro C."/>
            <person name="Aramini V."/>
            <person name="Copetti D."/>
            <person name="Gonzalez S."/>
            <person name="Horner D.S."/>
            <person name="Falchi R."/>
            <person name="Lucas S."/>
            <person name="Mica E."/>
            <person name="Maldonado J."/>
            <person name="Lazzari B."/>
            <person name="Bielenberg D."/>
            <person name="Pirona R."/>
            <person name="Miculan M."/>
            <person name="Barakat A."/>
            <person name="Testolin R."/>
            <person name="Stella A."/>
            <person name="Tartarini S."/>
            <person name="Tonutti P."/>
            <person name="Arus P."/>
            <person name="Orellana A."/>
            <person name="Wells C."/>
            <person name="Main D."/>
            <person name="Vizzotto G."/>
            <person name="Silva H."/>
            <person name="Salamini F."/>
            <person name="Schmutz J."/>
            <person name="Morgante M."/>
            <person name="Rokhsar D.S."/>
        </authorList>
    </citation>
    <scope>NUCLEOTIDE SEQUENCE [LARGE SCALE GENOMIC DNA]</scope>
    <source>
        <strain evidence="3">cv. Nemared</strain>
    </source>
</reference>
<feature type="signal peptide" evidence="1">
    <location>
        <begin position="1"/>
        <end position="19"/>
    </location>
</feature>
<dbReference type="Proteomes" id="UP000006882">
    <property type="component" value="Chromosome G7"/>
</dbReference>
<evidence type="ECO:0000313" key="2">
    <source>
        <dbReference type="EMBL" id="ONH95589.1"/>
    </source>
</evidence>
<feature type="chain" id="PRO_5013281617" description="Secreted protein" evidence="1">
    <location>
        <begin position="20"/>
        <end position="81"/>
    </location>
</feature>
<gene>
    <name evidence="2" type="ORF">PRUPE_7G079600</name>
</gene>
<name>A0A251NAG2_PRUPE</name>
<keyword evidence="1" id="KW-0732">Signal</keyword>
<evidence type="ECO:0008006" key="4">
    <source>
        <dbReference type="Google" id="ProtNLM"/>
    </source>
</evidence>
<sequence length="81" mass="9443">MFFFFFLVLSMVFTTISRAKGVVQCSCRGLRSYEHFAFEVQIFFALFLPNFECNFFFFLRSPWCLPQSLGLKALFNAVAEA</sequence>
<keyword evidence="3" id="KW-1185">Reference proteome</keyword>
<accession>A0A251NAG2</accession>
<evidence type="ECO:0000256" key="1">
    <source>
        <dbReference type="SAM" id="SignalP"/>
    </source>
</evidence>
<proteinExistence type="predicted"/>
<protein>
    <recommendedName>
        <fullName evidence="4">Secreted protein</fullName>
    </recommendedName>
</protein>